<dbReference type="AlphaFoldDB" id="A0A1U7I8V0"/>
<sequence length="233" mass="24729">MLNRLFPSLAIATVIALPIIALTPQNSKAQLFQINLPGGSSNNQRSNDSGGRLDHKTLLIQAGLQPVECVAGANIVMIYMPRGGRACAYPTAAFPAGAYRMNPSDYSINPIGGQANQQQVYAPPPQQVYAPQPQPVYAPPPQQVYSPAPVYPPVQQPIYPTQVQTVMVTYNPSQPVPPPAYARINAALASQGLQPAACGAGVVVFNVNNTYTACAYPTANFPAGNYRLDIPGL</sequence>
<name>A0A1U7I8V0_9CYAN</name>
<gene>
    <name evidence="1" type="ORF">NIES2119_24995</name>
</gene>
<protein>
    <submittedName>
        <fullName evidence="1">Uncharacterized protein</fullName>
    </submittedName>
</protein>
<proteinExistence type="predicted"/>
<evidence type="ECO:0000313" key="2">
    <source>
        <dbReference type="Proteomes" id="UP000185860"/>
    </source>
</evidence>
<dbReference type="RefSeq" id="WP_073596212.1">
    <property type="nucleotide sequence ID" value="NZ_MRCE01000035.1"/>
</dbReference>
<evidence type="ECO:0000313" key="1">
    <source>
        <dbReference type="EMBL" id="OKH32836.1"/>
    </source>
</evidence>
<dbReference type="EMBL" id="MRCE01000035">
    <property type="protein sequence ID" value="OKH32836.1"/>
    <property type="molecule type" value="Genomic_DNA"/>
</dbReference>
<dbReference type="Proteomes" id="UP000185860">
    <property type="component" value="Unassembled WGS sequence"/>
</dbReference>
<comment type="caution">
    <text evidence="1">The sequence shown here is derived from an EMBL/GenBank/DDBJ whole genome shotgun (WGS) entry which is preliminary data.</text>
</comment>
<organism evidence="1 2">
    <name type="scientific">[Phormidium ambiguum] IAM M-71</name>
    <dbReference type="NCBI Taxonomy" id="454136"/>
    <lineage>
        <taxon>Bacteria</taxon>
        <taxon>Bacillati</taxon>
        <taxon>Cyanobacteriota</taxon>
        <taxon>Cyanophyceae</taxon>
        <taxon>Oscillatoriophycideae</taxon>
        <taxon>Aerosakkonematales</taxon>
        <taxon>Aerosakkonemataceae</taxon>
        <taxon>Floridanema</taxon>
    </lineage>
</organism>
<reference evidence="1 2" key="1">
    <citation type="submission" date="2016-11" db="EMBL/GenBank/DDBJ databases">
        <title>Draft Genome Sequences of Nine Cyanobacterial Strains from Diverse Habitats.</title>
        <authorList>
            <person name="Zhu T."/>
            <person name="Hou S."/>
            <person name="Lu X."/>
            <person name="Hess W.R."/>
        </authorList>
    </citation>
    <scope>NUCLEOTIDE SEQUENCE [LARGE SCALE GENOMIC DNA]</scope>
    <source>
        <strain evidence="1 2">IAM M-71</strain>
    </source>
</reference>
<dbReference type="OrthoDB" id="424572at2"/>
<dbReference type="STRING" id="454136.NIES2119_24995"/>
<accession>A0A1U7I8V0</accession>